<accession>X1Q3K6</accession>
<evidence type="ECO:0000313" key="1">
    <source>
        <dbReference type="EMBL" id="GAI63087.1"/>
    </source>
</evidence>
<feature type="non-terminal residue" evidence="1">
    <location>
        <position position="1"/>
    </location>
</feature>
<name>X1Q3K6_9ZZZZ</name>
<proteinExistence type="predicted"/>
<dbReference type="EMBL" id="BARW01004437">
    <property type="protein sequence ID" value="GAI63087.1"/>
    <property type="molecule type" value="Genomic_DNA"/>
</dbReference>
<dbReference type="AlphaFoldDB" id="X1Q3K6"/>
<reference evidence="1" key="1">
    <citation type="journal article" date="2014" name="Front. Microbiol.">
        <title>High frequency of phylogenetically diverse reductive dehalogenase-homologous genes in deep subseafloor sedimentary metagenomes.</title>
        <authorList>
            <person name="Kawai M."/>
            <person name="Futagami T."/>
            <person name="Toyoda A."/>
            <person name="Takaki Y."/>
            <person name="Nishi S."/>
            <person name="Hori S."/>
            <person name="Arai W."/>
            <person name="Tsubouchi T."/>
            <person name="Morono Y."/>
            <person name="Uchiyama I."/>
            <person name="Ito T."/>
            <person name="Fujiyama A."/>
            <person name="Inagaki F."/>
            <person name="Takami H."/>
        </authorList>
    </citation>
    <scope>NUCLEOTIDE SEQUENCE</scope>
    <source>
        <strain evidence="1">Expedition CK06-06</strain>
    </source>
</reference>
<comment type="caution">
    <text evidence="1">The sequence shown here is derived from an EMBL/GenBank/DDBJ whole genome shotgun (WGS) entry which is preliminary data.</text>
</comment>
<gene>
    <name evidence="1" type="ORF">S12H4_10398</name>
</gene>
<protein>
    <submittedName>
        <fullName evidence="1">Uncharacterized protein</fullName>
    </submittedName>
</protein>
<organism evidence="1">
    <name type="scientific">marine sediment metagenome</name>
    <dbReference type="NCBI Taxonomy" id="412755"/>
    <lineage>
        <taxon>unclassified sequences</taxon>
        <taxon>metagenomes</taxon>
        <taxon>ecological metagenomes</taxon>
    </lineage>
</organism>
<sequence length="66" mass="7601">TLTSRCPNAQHDTKYCANGNTYTNQKYMMQKLLHEALFTPRKFLYYGQILKPSGNKEGQENDKSSP</sequence>